<gene>
    <name evidence="1" type="ORF">V5O49_05840</name>
</gene>
<reference evidence="1" key="2">
    <citation type="submission" date="2024-02" db="EMBL/GenBank/DDBJ databases">
        <authorList>
            <person name="Prathaban M."/>
            <person name="Mythili R."/>
            <person name="Sharmila Devi N."/>
            <person name="Sobanaa M."/>
            <person name="Prathiviraj R."/>
            <person name="Selvin J."/>
        </authorList>
    </citation>
    <scope>NUCLEOTIDE SEQUENCE</scope>
    <source>
        <strain evidence="1">MP1014</strain>
    </source>
</reference>
<dbReference type="RefSeq" id="WP_332901406.1">
    <property type="nucleotide sequence ID" value="NZ_JBAGLP010000116.1"/>
</dbReference>
<comment type="caution">
    <text evidence="1">The sequence shown here is derived from an EMBL/GenBank/DDBJ whole genome shotgun (WGS) entry which is preliminary data.</text>
</comment>
<keyword evidence="2" id="KW-1185">Reference proteome</keyword>
<evidence type="ECO:0000313" key="2">
    <source>
        <dbReference type="Proteomes" id="UP001310387"/>
    </source>
</evidence>
<dbReference type="InterPro" id="IPR036388">
    <property type="entry name" value="WH-like_DNA-bd_sf"/>
</dbReference>
<dbReference type="EMBL" id="JBAGLP010000116">
    <property type="protein sequence ID" value="MEG3614643.1"/>
    <property type="molecule type" value="Genomic_DNA"/>
</dbReference>
<dbReference type="Gene3D" id="1.10.10.10">
    <property type="entry name" value="Winged helix-like DNA-binding domain superfamily/Winged helix DNA-binding domain"/>
    <property type="match status" value="1"/>
</dbReference>
<dbReference type="SUPFAM" id="SSF46785">
    <property type="entry name" value="Winged helix' DNA-binding domain"/>
    <property type="match status" value="1"/>
</dbReference>
<reference evidence="1" key="1">
    <citation type="journal article" date="2024" name="Antonie Van Leeuwenhoek">
        <title>Isoptericola haloaureus sp. nov., a dimorphic actinobacterium isolated from mangrove sediments of southeast India, implicating biosaline agricultural significance through nitrogen fixation and salt tolerance genes.</title>
        <authorList>
            <person name="Prathaban M."/>
            <person name="Prathiviraj R."/>
            <person name="Ravichandran M."/>
            <person name="Natarajan S.D."/>
            <person name="Sobanaa M."/>
            <person name="Hari Krishna Kumar S."/>
            <person name="Chandrasekar V."/>
            <person name="Selvin J."/>
        </authorList>
    </citation>
    <scope>NUCLEOTIDE SEQUENCE</scope>
    <source>
        <strain evidence="1">MP1014</strain>
    </source>
</reference>
<sequence length="307" mass="32686">MGTLRVTVAPVALRPVVDGQVSQFRVSTLRPGGNWLSAEVSDPSDVLRRGRALVEVALTDPVPAEVLEGLRLENAGVDYSGETPNLLLSVVLPIAAVELGDAEDWPLLAPWDDAGGGAGPLLTHDPLRAAFVAYWREQLVHTSAALDFLPTYFTMSQARSVYSSVWGEPQAEGNFQRWLTTAKAADGSPLCEEALDENVKRRTQEELASRLTKAGLKGLSAAGVAKAWTDPKIVGASSGVTALAGLAAVPVAGIAGAIVGSAIGYQASKSPGRPPRWYKRSTSERNPLKSWYPVRPPQIALQNTFVR</sequence>
<organism evidence="1 2">
    <name type="scientific">Isoptericola haloaureus</name>
    <dbReference type="NCBI Taxonomy" id="1542902"/>
    <lineage>
        <taxon>Bacteria</taxon>
        <taxon>Bacillati</taxon>
        <taxon>Actinomycetota</taxon>
        <taxon>Actinomycetes</taxon>
        <taxon>Micrococcales</taxon>
        <taxon>Promicromonosporaceae</taxon>
        <taxon>Isoptericola</taxon>
    </lineage>
</organism>
<name>A0ABU7Z5A5_9MICO</name>
<accession>A0ABU7Z5A5</accession>
<proteinExistence type="predicted"/>
<dbReference type="Proteomes" id="UP001310387">
    <property type="component" value="Unassembled WGS sequence"/>
</dbReference>
<dbReference type="InterPro" id="IPR036390">
    <property type="entry name" value="WH_DNA-bd_sf"/>
</dbReference>
<protein>
    <submittedName>
        <fullName evidence="1">Uncharacterized protein</fullName>
    </submittedName>
</protein>
<evidence type="ECO:0000313" key="1">
    <source>
        <dbReference type="EMBL" id="MEG3614643.1"/>
    </source>
</evidence>